<proteinExistence type="predicted"/>
<keyword evidence="2" id="KW-1185">Reference proteome</keyword>
<dbReference type="RefSeq" id="WP_171242005.1">
    <property type="nucleotide sequence ID" value="NZ_JABEPQ010000001.1"/>
</dbReference>
<protein>
    <submittedName>
        <fullName evidence="1">Uncharacterized protein</fullName>
    </submittedName>
</protein>
<dbReference type="Proteomes" id="UP000588586">
    <property type="component" value="Unassembled WGS sequence"/>
</dbReference>
<sequence length="55" mass="6060">MHRDIAHHHPRVLRRWGEWVWVCECGGASHRVGTTHVGWRAAVVGALAHSASLAA</sequence>
<reference evidence="1 2" key="1">
    <citation type="submission" date="2020-04" db="EMBL/GenBank/DDBJ databases">
        <title>Knoellia sp. isolate from air conditioner.</title>
        <authorList>
            <person name="Chea S."/>
            <person name="Kim D.-U."/>
        </authorList>
    </citation>
    <scope>NUCLEOTIDE SEQUENCE [LARGE SCALE GENOMIC DNA]</scope>
    <source>
        <strain evidence="1 2">DB2414S</strain>
    </source>
</reference>
<gene>
    <name evidence="1" type="ORF">HJG52_02670</name>
</gene>
<dbReference type="AlphaFoldDB" id="A0A849HJS2"/>
<dbReference type="EMBL" id="JABEPQ010000001">
    <property type="protein sequence ID" value="NNM44907.1"/>
    <property type="molecule type" value="Genomic_DNA"/>
</dbReference>
<evidence type="ECO:0000313" key="1">
    <source>
        <dbReference type="EMBL" id="NNM44907.1"/>
    </source>
</evidence>
<evidence type="ECO:0000313" key="2">
    <source>
        <dbReference type="Proteomes" id="UP000588586"/>
    </source>
</evidence>
<organism evidence="1 2">
    <name type="scientific">Knoellia koreensis</name>
    <dbReference type="NCBI Taxonomy" id="2730921"/>
    <lineage>
        <taxon>Bacteria</taxon>
        <taxon>Bacillati</taxon>
        <taxon>Actinomycetota</taxon>
        <taxon>Actinomycetes</taxon>
        <taxon>Micrococcales</taxon>
        <taxon>Intrasporangiaceae</taxon>
        <taxon>Knoellia</taxon>
    </lineage>
</organism>
<accession>A0A849HJS2</accession>
<name>A0A849HJS2_9MICO</name>
<comment type="caution">
    <text evidence="1">The sequence shown here is derived from an EMBL/GenBank/DDBJ whole genome shotgun (WGS) entry which is preliminary data.</text>
</comment>